<dbReference type="InParanoid" id="H3CJD4"/>
<feature type="compositionally biased region" description="Polar residues" evidence="1">
    <location>
        <begin position="256"/>
        <end position="274"/>
    </location>
</feature>
<evidence type="ECO:0000313" key="4">
    <source>
        <dbReference type="Proteomes" id="UP000007303"/>
    </source>
</evidence>
<dbReference type="GeneTree" id="ENSGT00530000063607"/>
<dbReference type="Proteomes" id="UP000007303">
    <property type="component" value="Unassembled WGS sequence"/>
</dbReference>
<feature type="region of interest" description="Disordered" evidence="1">
    <location>
        <begin position="659"/>
        <end position="678"/>
    </location>
</feature>
<dbReference type="STRING" id="99883.ENSTNIP00000008363"/>
<dbReference type="PANTHER" id="PTHR21740:SF3">
    <property type="entry name" value="NCK-ASSOCIATED PROTEIN 5-LIKE"/>
    <property type="match status" value="1"/>
</dbReference>
<feature type="region of interest" description="Disordered" evidence="1">
    <location>
        <begin position="1118"/>
        <end position="1196"/>
    </location>
</feature>
<sequence>DLMDRLRELEAENSALLLANESQREAYERCLDEVANHVVQALLNQKDLREECIKLKMLVFDLERQNRALCELFQQKLPNQPAAHFQVASSELPHLFCPGLDYFPFLCKRSEISMCPQGNGFRAQHASPGPRGPVASMEALSPFFKKKAHILEVLRKMEETDPLLPCKPHHSHCHCSCSDGDAHQHVNGEGAVQCEGGNGCCLHCKRSTDSPAKPYNHACSPSKAKTASQTHVVPTASTSRTAESKPCTRNEAHQQAAGTSICPSATEGANQSLQGAELNSESTETASEELTGFYPTSHCDTETSDVVHNGLSADPSAMADPDSVDQDAPSVRAGASVSPSSSCLSDVKAAAINSPSKLLKFLKIPSIGEKSAAAASPAVRLSPQLTRSSRIPCRTNNYEVYHSPVPTRRATTTERCRQPPPPPARSESYPATHSAPTSPPQPEDTCSSPAKEINYSSLSASTGSSGSKVATSSSSPKASQRVPHYENISNMSPSSSPIWMNQHSPPSPGLKLQARTTSLQPGDKQEPGPEPSQGPPSARRPDSSSIPKRPAAPAARSQVDSSHHAFKDRLAALGKLRSSEELQVGLRPADSQNEGSAAEKPLELHKEEQRHLKYGEAVDGKAKGSGLKYPGSSQLYEQAVKCQASGPPVLKQELCVKTEGSKSKLGLPSPGADAPQVLRSSIKCPGSLNLAYNLKPGVGPHNTNSPNKIPPKSPSKPCQGPSVHRGGKKNPMYGDSLPPPPPRPPSSEAEKPLQPVPSLQSAIEQKVMKGIEENVLKLQEQDRGGQSSEVKQKASNGIASWFGLKKSKLPALSRKTEAAKGKDEKKEWKINIPSVGRDSVKMASRCKEGVEGLNISTLMEKAEGLRRALEEERAYVERSGRGHSCEVVMDQAQGQLAVMYRGARSDNFMQQLLNRVDGKDVVSVSQRRLSFDCKTSKPVFSLHGDIIGHSGGGSEDAEKGSDRISKITSDENLADSVHSQRFTGSGASTYTLDSGIGTFPLPDCGSSAAGRGLSKTRVDHRSSGSPGRAGRRARTLDRELTSQDESYASNKQLVHPVPYGSALEGRTSTGVIHEDRDAHGANVFSPRSKTWTFPSLKTPAGPAEVYLAVEEEEEEEVSFGRVVDPGSLPIPAQAGVSRRGKTRGPSVPEMSREAGLELLRERPEEALSPNRPQVLETPESLSDSLYDSLSSCGSQG</sequence>
<feature type="compositionally biased region" description="Basic and acidic residues" evidence="1">
    <location>
        <begin position="1150"/>
        <end position="1165"/>
    </location>
</feature>
<evidence type="ECO:0000313" key="3">
    <source>
        <dbReference type="Ensembl" id="ENSTNIP00000008363.1"/>
    </source>
</evidence>
<feature type="domain" description="Nck-associated protein 5 C-terminal" evidence="2">
    <location>
        <begin position="759"/>
        <end position="1043"/>
    </location>
</feature>
<dbReference type="InterPro" id="IPR032769">
    <property type="entry name" value="NCKAP5_C"/>
</dbReference>
<feature type="compositionally biased region" description="Low complexity" evidence="1">
    <location>
        <begin position="328"/>
        <end position="341"/>
    </location>
</feature>
<protein>
    <submittedName>
        <fullName evidence="3">NCK-associated protein 5-like</fullName>
    </submittedName>
</protein>
<feature type="compositionally biased region" description="Low complexity" evidence="1">
    <location>
        <begin position="1180"/>
        <end position="1196"/>
    </location>
</feature>
<feature type="region of interest" description="Disordered" evidence="1">
    <location>
        <begin position="1007"/>
        <end position="1036"/>
    </location>
</feature>
<keyword evidence="4" id="KW-1185">Reference proteome</keyword>
<dbReference type="InterPro" id="IPR026163">
    <property type="entry name" value="Nckap5l"/>
</dbReference>
<feature type="compositionally biased region" description="Low complexity" evidence="1">
    <location>
        <begin position="456"/>
        <end position="479"/>
    </location>
</feature>
<dbReference type="PANTHER" id="PTHR21740">
    <property type="entry name" value="NCK-ASSOCIATED PROTEIN 5"/>
    <property type="match status" value="1"/>
</dbReference>
<feature type="region of interest" description="Disordered" evidence="1">
    <location>
        <begin position="215"/>
        <end position="341"/>
    </location>
</feature>
<evidence type="ECO:0000259" key="2">
    <source>
        <dbReference type="Pfam" id="PF15246"/>
    </source>
</evidence>
<dbReference type="GO" id="GO:0001578">
    <property type="term" value="P:microtubule bundle formation"/>
    <property type="evidence" value="ECO:0007669"/>
    <property type="project" value="TreeGrafter"/>
</dbReference>
<dbReference type="AlphaFoldDB" id="H3CJD4"/>
<feature type="compositionally biased region" description="Low complexity" evidence="1">
    <location>
        <begin position="487"/>
        <end position="500"/>
    </location>
</feature>
<dbReference type="GO" id="GO:0007019">
    <property type="term" value="P:microtubule depolymerization"/>
    <property type="evidence" value="ECO:0007669"/>
    <property type="project" value="TreeGrafter"/>
</dbReference>
<feature type="compositionally biased region" description="Basic and acidic residues" evidence="1">
    <location>
        <begin position="242"/>
        <end position="252"/>
    </location>
</feature>
<feature type="region of interest" description="Disordered" evidence="1">
    <location>
        <begin position="400"/>
        <end position="606"/>
    </location>
</feature>
<name>H3CJD4_TETNG</name>
<accession>H3CJD4</accession>
<dbReference type="Ensembl" id="ENSTNIT00000008530.1">
    <property type="protein sequence ID" value="ENSTNIP00000008363.1"/>
    <property type="gene ID" value="ENSTNIG00000005656.1"/>
</dbReference>
<dbReference type="OMA" id="LCVTKTE"/>
<dbReference type="GO" id="GO:0035371">
    <property type="term" value="C:microtubule plus-end"/>
    <property type="evidence" value="ECO:0007669"/>
    <property type="project" value="TreeGrafter"/>
</dbReference>
<proteinExistence type="predicted"/>
<feature type="compositionally biased region" description="Low complexity" evidence="1">
    <location>
        <begin position="276"/>
        <end position="291"/>
    </location>
</feature>
<reference evidence="3" key="2">
    <citation type="submission" date="2025-08" db="UniProtKB">
        <authorList>
            <consortium name="Ensembl"/>
        </authorList>
    </citation>
    <scope>IDENTIFICATION</scope>
</reference>
<feature type="compositionally biased region" description="Polar residues" evidence="1">
    <location>
        <begin position="223"/>
        <end position="241"/>
    </location>
</feature>
<reference evidence="3" key="3">
    <citation type="submission" date="2025-09" db="UniProtKB">
        <authorList>
            <consortium name="Ensembl"/>
        </authorList>
    </citation>
    <scope>IDENTIFICATION</scope>
</reference>
<dbReference type="HOGENOM" id="CLU_007601_0_0_1"/>
<feature type="compositionally biased region" description="Basic and acidic residues" evidence="1">
    <location>
        <begin position="561"/>
        <end position="570"/>
    </location>
</feature>
<evidence type="ECO:0000256" key="1">
    <source>
        <dbReference type="SAM" id="MobiDB-lite"/>
    </source>
</evidence>
<dbReference type="Pfam" id="PF15246">
    <property type="entry name" value="NCKAP5"/>
    <property type="match status" value="1"/>
</dbReference>
<feature type="region of interest" description="Disordered" evidence="1">
    <location>
        <begin position="689"/>
        <end position="762"/>
    </location>
</feature>
<organism evidence="3 4">
    <name type="scientific">Tetraodon nigroviridis</name>
    <name type="common">Spotted green pufferfish</name>
    <name type="synonym">Chelonodon nigroviridis</name>
    <dbReference type="NCBI Taxonomy" id="99883"/>
    <lineage>
        <taxon>Eukaryota</taxon>
        <taxon>Metazoa</taxon>
        <taxon>Chordata</taxon>
        <taxon>Craniata</taxon>
        <taxon>Vertebrata</taxon>
        <taxon>Euteleostomi</taxon>
        <taxon>Actinopterygii</taxon>
        <taxon>Neopterygii</taxon>
        <taxon>Teleostei</taxon>
        <taxon>Neoteleostei</taxon>
        <taxon>Acanthomorphata</taxon>
        <taxon>Eupercaria</taxon>
        <taxon>Tetraodontiformes</taxon>
        <taxon>Tetradontoidea</taxon>
        <taxon>Tetraodontidae</taxon>
        <taxon>Tetraodon</taxon>
    </lineage>
</organism>
<reference evidence="4" key="1">
    <citation type="journal article" date="2004" name="Nature">
        <title>Genome duplication in the teleost fish Tetraodon nigroviridis reveals the early vertebrate proto-karyotype.</title>
        <authorList>
            <person name="Jaillon O."/>
            <person name="Aury J.-M."/>
            <person name="Brunet F."/>
            <person name="Petit J.-L."/>
            <person name="Stange-Thomann N."/>
            <person name="Mauceli E."/>
            <person name="Bouneau L."/>
            <person name="Fischer C."/>
            <person name="Ozouf-Costaz C."/>
            <person name="Bernot A."/>
            <person name="Nicaud S."/>
            <person name="Jaffe D."/>
            <person name="Fisher S."/>
            <person name="Lutfalla G."/>
            <person name="Dossat C."/>
            <person name="Segurens B."/>
            <person name="Dasilva C."/>
            <person name="Salanoubat M."/>
            <person name="Levy M."/>
            <person name="Boudet N."/>
            <person name="Castellano S."/>
            <person name="Anthouard V."/>
            <person name="Jubin C."/>
            <person name="Castelli V."/>
            <person name="Katinka M."/>
            <person name="Vacherie B."/>
            <person name="Biemont C."/>
            <person name="Skalli Z."/>
            <person name="Cattolico L."/>
            <person name="Poulain J."/>
            <person name="De Berardinis V."/>
            <person name="Cruaud C."/>
            <person name="Duprat S."/>
            <person name="Brottier P."/>
            <person name="Coutanceau J.-P."/>
            <person name="Gouzy J."/>
            <person name="Parra G."/>
            <person name="Lardier G."/>
            <person name="Chapple C."/>
            <person name="McKernan K.J."/>
            <person name="McEwan P."/>
            <person name="Bosak S."/>
            <person name="Kellis M."/>
            <person name="Volff J.-N."/>
            <person name="Guigo R."/>
            <person name="Zody M.C."/>
            <person name="Mesirov J."/>
            <person name="Lindblad-Toh K."/>
            <person name="Birren B."/>
            <person name="Nusbaum C."/>
            <person name="Kahn D."/>
            <person name="Robinson-Rechavi M."/>
            <person name="Laudet V."/>
            <person name="Schachter V."/>
            <person name="Quetier F."/>
            <person name="Saurin W."/>
            <person name="Scarpelli C."/>
            <person name="Wincker P."/>
            <person name="Lander E.S."/>
            <person name="Weissenbach J."/>
            <person name="Roest Crollius H."/>
        </authorList>
    </citation>
    <scope>NUCLEOTIDE SEQUENCE [LARGE SCALE GENOMIC DNA]</scope>
</reference>